<dbReference type="InterPro" id="IPR050092">
    <property type="entry name" value="RNase_H"/>
</dbReference>
<comment type="catalytic activity">
    <reaction evidence="1">
        <text>Endonucleolytic cleavage to 5'-phosphomonoester.</text>
        <dbReference type="EC" id="3.1.26.4"/>
    </reaction>
</comment>
<name>A0AAN8RNI1_9PEZI</name>
<dbReference type="InterPro" id="IPR002156">
    <property type="entry name" value="RNaseH_domain"/>
</dbReference>
<dbReference type="GO" id="GO:0004523">
    <property type="term" value="F:RNA-DNA hybrid ribonuclease activity"/>
    <property type="evidence" value="ECO:0007669"/>
    <property type="project" value="UniProtKB-EC"/>
</dbReference>
<evidence type="ECO:0000313" key="10">
    <source>
        <dbReference type="Proteomes" id="UP001307849"/>
    </source>
</evidence>
<reference evidence="9 10" key="1">
    <citation type="submission" date="2019-10" db="EMBL/GenBank/DDBJ databases">
        <authorList>
            <person name="Palmer J.M."/>
        </authorList>
    </citation>
    <scope>NUCLEOTIDE SEQUENCE [LARGE SCALE GENOMIC DNA]</scope>
    <source>
        <strain evidence="9 10">TWF506</strain>
    </source>
</reference>
<dbReference type="GO" id="GO:0046872">
    <property type="term" value="F:metal ion binding"/>
    <property type="evidence" value="ECO:0007669"/>
    <property type="project" value="UniProtKB-KW"/>
</dbReference>
<keyword evidence="7" id="KW-0378">Hydrolase</keyword>
<dbReference type="EMBL" id="JAVHJM010000004">
    <property type="protein sequence ID" value="KAK6515519.1"/>
    <property type="molecule type" value="Genomic_DNA"/>
</dbReference>
<keyword evidence="4" id="KW-0540">Nuclease</keyword>
<dbReference type="PANTHER" id="PTHR10642:SF26">
    <property type="entry name" value="RIBONUCLEASE H1"/>
    <property type="match status" value="1"/>
</dbReference>
<evidence type="ECO:0000256" key="7">
    <source>
        <dbReference type="ARBA" id="ARBA00022801"/>
    </source>
</evidence>
<dbReference type="GO" id="GO:0003676">
    <property type="term" value="F:nucleic acid binding"/>
    <property type="evidence" value="ECO:0007669"/>
    <property type="project" value="InterPro"/>
</dbReference>
<evidence type="ECO:0000313" key="9">
    <source>
        <dbReference type="EMBL" id="KAK6515519.1"/>
    </source>
</evidence>
<dbReference type="PANTHER" id="PTHR10642">
    <property type="entry name" value="RIBONUCLEASE H1"/>
    <property type="match status" value="1"/>
</dbReference>
<dbReference type="SUPFAM" id="SSF53098">
    <property type="entry name" value="Ribonuclease H-like"/>
    <property type="match status" value="1"/>
</dbReference>
<dbReference type="EC" id="3.1.26.4" evidence="3"/>
<dbReference type="Pfam" id="PF00075">
    <property type="entry name" value="RNase_H"/>
    <property type="match status" value="1"/>
</dbReference>
<comment type="similarity">
    <text evidence="2">Belongs to the RNase H family.</text>
</comment>
<evidence type="ECO:0000259" key="8">
    <source>
        <dbReference type="PROSITE" id="PS50879"/>
    </source>
</evidence>
<evidence type="ECO:0000256" key="2">
    <source>
        <dbReference type="ARBA" id="ARBA00005300"/>
    </source>
</evidence>
<protein>
    <recommendedName>
        <fullName evidence="3">ribonuclease H</fullName>
        <ecNumber evidence="3">3.1.26.4</ecNumber>
    </recommendedName>
</protein>
<dbReference type="InterPro" id="IPR012337">
    <property type="entry name" value="RNaseH-like_sf"/>
</dbReference>
<gene>
    <name evidence="9" type="ORF">TWF506_007852</name>
</gene>
<comment type="caution">
    <text evidence="9">The sequence shown here is derived from an EMBL/GenBank/DDBJ whole genome shotgun (WGS) entry which is preliminary data.</text>
</comment>
<accession>A0AAN8RNI1</accession>
<dbReference type="Proteomes" id="UP001307849">
    <property type="component" value="Unassembled WGS sequence"/>
</dbReference>
<sequence>MPGSASKNRLFTNCPTINNLNLEDQITACPTCKQYCAKCCQHPKGTCHHHRLFFADGSCLNNGDGGARAGVGVAGSAENEDLQISKPFSDLVLGGGNTKRTSQIAELRAAIEAVAMISRFYDEYGPDEEETPKPKLDYRKRKHQKISQDPEEPPFCVIAMDSQYVVKGMTDWLPKWKANGFKNAKGNEPANLSLFLTLEQDICRVEKKWVGGVVICFWWIPREYNKIADGLAQNAAKLDTGDMDPIFC</sequence>
<evidence type="ECO:0000256" key="3">
    <source>
        <dbReference type="ARBA" id="ARBA00012180"/>
    </source>
</evidence>
<keyword evidence="10" id="KW-1185">Reference proteome</keyword>
<keyword evidence="5" id="KW-0479">Metal-binding</keyword>
<evidence type="ECO:0000256" key="1">
    <source>
        <dbReference type="ARBA" id="ARBA00000077"/>
    </source>
</evidence>
<evidence type="ECO:0000256" key="4">
    <source>
        <dbReference type="ARBA" id="ARBA00022722"/>
    </source>
</evidence>
<dbReference type="AlphaFoldDB" id="A0AAN8RNI1"/>
<dbReference type="InterPro" id="IPR036397">
    <property type="entry name" value="RNaseH_sf"/>
</dbReference>
<keyword evidence="6" id="KW-0255">Endonuclease</keyword>
<dbReference type="CDD" id="cd13934">
    <property type="entry name" value="RNase_H_Dikarya_like"/>
    <property type="match status" value="1"/>
</dbReference>
<proteinExistence type="inferred from homology"/>
<dbReference type="PROSITE" id="PS50879">
    <property type="entry name" value="RNASE_H_1"/>
    <property type="match status" value="1"/>
</dbReference>
<dbReference type="Gene3D" id="3.30.420.10">
    <property type="entry name" value="Ribonuclease H-like superfamily/Ribonuclease H"/>
    <property type="match status" value="1"/>
</dbReference>
<evidence type="ECO:0000256" key="5">
    <source>
        <dbReference type="ARBA" id="ARBA00022723"/>
    </source>
</evidence>
<evidence type="ECO:0000256" key="6">
    <source>
        <dbReference type="ARBA" id="ARBA00022759"/>
    </source>
</evidence>
<dbReference type="GO" id="GO:0043137">
    <property type="term" value="P:DNA replication, removal of RNA primer"/>
    <property type="evidence" value="ECO:0007669"/>
    <property type="project" value="TreeGrafter"/>
</dbReference>
<organism evidence="9 10">
    <name type="scientific">Arthrobotrys conoides</name>
    <dbReference type="NCBI Taxonomy" id="74498"/>
    <lineage>
        <taxon>Eukaryota</taxon>
        <taxon>Fungi</taxon>
        <taxon>Dikarya</taxon>
        <taxon>Ascomycota</taxon>
        <taxon>Pezizomycotina</taxon>
        <taxon>Orbiliomycetes</taxon>
        <taxon>Orbiliales</taxon>
        <taxon>Orbiliaceae</taxon>
        <taxon>Arthrobotrys</taxon>
    </lineage>
</organism>
<feature type="domain" description="RNase H type-1" evidence="8">
    <location>
        <begin position="47"/>
        <end position="237"/>
    </location>
</feature>